<sequence>MDLFEIAAEKNLEKSAPLAERMKPQKIESFFGQKHILGENKILRRLIKADKLGSIILYGPPGVGKTSLARVIAKTTTSDFRTVNAVTSGVKELREVIKIAKDNLGLYFKKTILFIDEIHRFNKAQQDAILPFVEDGSITLIGATTENPYYEVNNALISRSSVFRLEKLVKDEIEQIVKNALSDKENGFGNFDIKVESEALEFLSEIVDGDARKALNAIEIAVLSSDFSDGSVISKEIIEDCIQEKSFHYDKSGDSHYDITSAFIKSIRGSDPDASLHYLSKMIMGGEDIKFIARRLIILASEDIGNADPSALTLAVSGANAIEKIGMPESRIILSQIVTYLASAPKSNSSYIAINNALLDVKTLDCGNIPFYLKDATSLKMTKKNESIDGLTYKYPHSYPNNYVKQDYLPKKIRNHKYYIPSENGYEKKINERMNKLNNIFKKTE</sequence>
<dbReference type="GO" id="GO:0017116">
    <property type="term" value="F:single-stranded DNA helicase activity"/>
    <property type="evidence" value="ECO:0007669"/>
    <property type="project" value="TreeGrafter"/>
</dbReference>
<dbReference type="SUPFAM" id="SSF52540">
    <property type="entry name" value="P-loop containing nucleoside triphosphate hydrolases"/>
    <property type="match status" value="1"/>
</dbReference>
<dbReference type="InterPro" id="IPR003959">
    <property type="entry name" value="ATPase_AAA_core"/>
</dbReference>
<dbReference type="EMBL" id="AP028654">
    <property type="protein sequence ID" value="BEP29101.1"/>
    <property type="molecule type" value="Genomic_DNA"/>
</dbReference>
<keyword evidence="3" id="KW-0547">Nucleotide-binding</keyword>
<name>A0AAU9E3A0_9FIRM</name>
<dbReference type="GO" id="GO:0000731">
    <property type="term" value="P:DNA synthesis involved in DNA repair"/>
    <property type="evidence" value="ECO:0007669"/>
    <property type="project" value="TreeGrafter"/>
</dbReference>
<dbReference type="GO" id="GO:0016887">
    <property type="term" value="F:ATP hydrolysis activity"/>
    <property type="evidence" value="ECO:0007669"/>
    <property type="project" value="InterPro"/>
</dbReference>
<dbReference type="FunFam" id="3.40.50.300:FF:000345">
    <property type="entry name" value="AAA family ATPase"/>
    <property type="match status" value="1"/>
</dbReference>
<dbReference type="InterPro" id="IPR021886">
    <property type="entry name" value="MgsA_C"/>
</dbReference>
<organism evidence="6 7">
    <name type="scientific">Helicovermis profundi</name>
    <dbReference type="NCBI Taxonomy" id="3065157"/>
    <lineage>
        <taxon>Bacteria</taxon>
        <taxon>Bacillati</taxon>
        <taxon>Bacillota</taxon>
        <taxon>Clostridia</taxon>
        <taxon>Helicovermis</taxon>
    </lineage>
</organism>
<feature type="domain" description="AAA+ ATPase" evidence="5">
    <location>
        <begin position="51"/>
        <end position="174"/>
    </location>
</feature>
<dbReference type="InterPro" id="IPR027417">
    <property type="entry name" value="P-loop_NTPase"/>
</dbReference>
<dbReference type="SMART" id="SM00382">
    <property type="entry name" value="AAA"/>
    <property type="match status" value="1"/>
</dbReference>
<dbReference type="InterPro" id="IPR032423">
    <property type="entry name" value="AAA_assoc_2"/>
</dbReference>
<evidence type="ECO:0000259" key="5">
    <source>
        <dbReference type="SMART" id="SM00382"/>
    </source>
</evidence>
<dbReference type="CDD" id="cd18139">
    <property type="entry name" value="HLD_clamp_RarA"/>
    <property type="match status" value="1"/>
</dbReference>
<evidence type="ECO:0000256" key="1">
    <source>
        <dbReference type="ARBA" id="ARBA00008959"/>
    </source>
</evidence>
<dbReference type="PANTHER" id="PTHR13779">
    <property type="entry name" value="WERNER HELICASE-INTERACTING PROTEIN 1 FAMILY MEMBER"/>
    <property type="match status" value="1"/>
</dbReference>
<dbReference type="GO" id="GO:0006261">
    <property type="term" value="P:DNA-templated DNA replication"/>
    <property type="evidence" value="ECO:0007669"/>
    <property type="project" value="TreeGrafter"/>
</dbReference>
<dbReference type="Gene3D" id="1.10.3710.10">
    <property type="entry name" value="DNA polymerase III clamp loader subunits, C-terminal domain"/>
    <property type="match status" value="1"/>
</dbReference>
<gene>
    <name evidence="6" type="ORF">HLPR_14320</name>
</gene>
<dbReference type="InterPro" id="IPR051314">
    <property type="entry name" value="AAA_ATPase_RarA/MGS1/WRNIP1"/>
</dbReference>
<dbReference type="CDD" id="cd00009">
    <property type="entry name" value="AAA"/>
    <property type="match status" value="1"/>
</dbReference>
<dbReference type="Proteomes" id="UP001321786">
    <property type="component" value="Chromosome"/>
</dbReference>
<dbReference type="Pfam" id="PF00004">
    <property type="entry name" value="AAA"/>
    <property type="match status" value="1"/>
</dbReference>
<dbReference type="SUPFAM" id="SSF48019">
    <property type="entry name" value="post-AAA+ oligomerization domain-like"/>
    <property type="match status" value="1"/>
</dbReference>
<protein>
    <recommendedName>
        <fullName evidence="2">Replication-associated recombination protein A</fullName>
    </recommendedName>
</protein>
<dbReference type="Pfam" id="PF16193">
    <property type="entry name" value="AAA_assoc_2"/>
    <property type="match status" value="1"/>
</dbReference>
<dbReference type="Gene3D" id="1.10.8.60">
    <property type="match status" value="1"/>
</dbReference>
<dbReference type="FunFam" id="1.10.8.60:FF:000029">
    <property type="entry name" value="Replication-associated recombination protein A"/>
    <property type="match status" value="1"/>
</dbReference>
<dbReference type="AlphaFoldDB" id="A0AAU9E3A0"/>
<reference evidence="6 7" key="1">
    <citation type="submission" date="2023-08" db="EMBL/GenBank/DDBJ databases">
        <title>Helicovermis profunda gen. nov., sp. nov., a novel mesophilic, fermentative bacterium within the Bacillota from a deep-sea hydrothermal vent chimney.</title>
        <authorList>
            <person name="Miyazaki U."/>
            <person name="Mizutani D."/>
            <person name="Hashimoto Y."/>
            <person name="Tame A."/>
            <person name="Sawayama S."/>
            <person name="Miyazaki J."/>
            <person name="Takai K."/>
            <person name="Nakagawa S."/>
        </authorList>
    </citation>
    <scope>NUCLEOTIDE SEQUENCE [LARGE SCALE GENOMIC DNA]</scope>
    <source>
        <strain evidence="6 7">S502</strain>
    </source>
</reference>
<keyword evidence="4" id="KW-0067">ATP-binding</keyword>
<evidence type="ECO:0000256" key="2">
    <source>
        <dbReference type="ARBA" id="ARBA00020776"/>
    </source>
</evidence>
<evidence type="ECO:0000313" key="6">
    <source>
        <dbReference type="EMBL" id="BEP29101.1"/>
    </source>
</evidence>
<dbReference type="InterPro" id="IPR003593">
    <property type="entry name" value="AAA+_ATPase"/>
</dbReference>
<dbReference type="Pfam" id="PF12002">
    <property type="entry name" value="MgsA_C"/>
    <property type="match status" value="1"/>
</dbReference>
<comment type="similarity">
    <text evidence="1">Belongs to the AAA ATPase family. RarA/MGS1/WRNIP1 subfamily.</text>
</comment>
<dbReference type="GO" id="GO:0008047">
    <property type="term" value="F:enzyme activator activity"/>
    <property type="evidence" value="ECO:0007669"/>
    <property type="project" value="TreeGrafter"/>
</dbReference>
<evidence type="ECO:0000256" key="3">
    <source>
        <dbReference type="ARBA" id="ARBA00022741"/>
    </source>
</evidence>
<dbReference type="KEGG" id="hprf:HLPR_14320"/>
<dbReference type="PANTHER" id="PTHR13779:SF7">
    <property type="entry name" value="ATPASE WRNIP1"/>
    <property type="match status" value="1"/>
</dbReference>
<dbReference type="FunFam" id="1.20.272.10:FF:000001">
    <property type="entry name" value="Putative AAA family ATPase"/>
    <property type="match status" value="1"/>
</dbReference>
<evidence type="ECO:0000313" key="7">
    <source>
        <dbReference type="Proteomes" id="UP001321786"/>
    </source>
</evidence>
<proteinExistence type="inferred from homology"/>
<keyword evidence="7" id="KW-1185">Reference proteome</keyword>
<dbReference type="InterPro" id="IPR008921">
    <property type="entry name" value="DNA_pol3_clamp-load_cplx_C"/>
</dbReference>
<dbReference type="Gene3D" id="3.40.50.300">
    <property type="entry name" value="P-loop containing nucleotide triphosphate hydrolases"/>
    <property type="match status" value="1"/>
</dbReference>
<accession>A0AAU9E3A0</accession>
<evidence type="ECO:0000256" key="4">
    <source>
        <dbReference type="ARBA" id="ARBA00022840"/>
    </source>
</evidence>
<dbReference type="GO" id="GO:0005524">
    <property type="term" value="F:ATP binding"/>
    <property type="evidence" value="ECO:0007669"/>
    <property type="project" value="UniProtKB-KW"/>
</dbReference>
<dbReference type="RefSeq" id="WP_338534769.1">
    <property type="nucleotide sequence ID" value="NZ_AP028654.1"/>
</dbReference>
<dbReference type="GO" id="GO:0003677">
    <property type="term" value="F:DNA binding"/>
    <property type="evidence" value="ECO:0007669"/>
    <property type="project" value="InterPro"/>
</dbReference>
<dbReference type="Gene3D" id="1.20.272.10">
    <property type="match status" value="1"/>
</dbReference>